<keyword evidence="11" id="KW-1185">Reference proteome</keyword>
<dbReference type="SUPFAM" id="SSF57850">
    <property type="entry name" value="RING/U-box"/>
    <property type="match status" value="1"/>
</dbReference>
<evidence type="ECO:0000256" key="6">
    <source>
        <dbReference type="ARBA" id="ARBA00022786"/>
    </source>
</evidence>
<keyword evidence="3" id="KW-0808">Transferase</keyword>
<evidence type="ECO:0000313" key="11">
    <source>
        <dbReference type="Proteomes" id="UP001151760"/>
    </source>
</evidence>
<dbReference type="InterPro" id="IPR045191">
    <property type="entry name" value="MBR1/2-like"/>
</dbReference>
<evidence type="ECO:0000259" key="9">
    <source>
        <dbReference type="PROSITE" id="PS50089"/>
    </source>
</evidence>
<reference evidence="10" key="2">
    <citation type="submission" date="2022-01" db="EMBL/GenBank/DDBJ databases">
        <authorList>
            <person name="Yamashiro T."/>
            <person name="Shiraishi A."/>
            <person name="Satake H."/>
            <person name="Nakayama K."/>
        </authorList>
    </citation>
    <scope>NUCLEOTIDE SEQUENCE</scope>
</reference>
<dbReference type="PANTHER" id="PTHR22937">
    <property type="entry name" value="E3 UBIQUITIN-PROTEIN LIGASE RNF165"/>
    <property type="match status" value="1"/>
</dbReference>
<keyword evidence="4" id="KW-0479">Metal-binding</keyword>
<evidence type="ECO:0000256" key="7">
    <source>
        <dbReference type="ARBA" id="ARBA00022833"/>
    </source>
</evidence>
<evidence type="ECO:0000256" key="2">
    <source>
        <dbReference type="ARBA" id="ARBA00012483"/>
    </source>
</evidence>
<keyword evidence="7" id="KW-0862">Zinc</keyword>
<evidence type="ECO:0000256" key="1">
    <source>
        <dbReference type="ARBA" id="ARBA00000900"/>
    </source>
</evidence>
<dbReference type="Gene3D" id="3.30.40.10">
    <property type="entry name" value="Zinc/RING finger domain, C3HC4 (zinc finger)"/>
    <property type="match status" value="1"/>
</dbReference>
<evidence type="ECO:0000313" key="10">
    <source>
        <dbReference type="EMBL" id="GJT25865.1"/>
    </source>
</evidence>
<keyword evidence="6" id="KW-0833">Ubl conjugation pathway</keyword>
<organism evidence="10 11">
    <name type="scientific">Tanacetum coccineum</name>
    <dbReference type="NCBI Taxonomy" id="301880"/>
    <lineage>
        <taxon>Eukaryota</taxon>
        <taxon>Viridiplantae</taxon>
        <taxon>Streptophyta</taxon>
        <taxon>Embryophyta</taxon>
        <taxon>Tracheophyta</taxon>
        <taxon>Spermatophyta</taxon>
        <taxon>Magnoliopsida</taxon>
        <taxon>eudicotyledons</taxon>
        <taxon>Gunneridae</taxon>
        <taxon>Pentapetalae</taxon>
        <taxon>asterids</taxon>
        <taxon>campanulids</taxon>
        <taxon>Asterales</taxon>
        <taxon>Asteraceae</taxon>
        <taxon>Asteroideae</taxon>
        <taxon>Anthemideae</taxon>
        <taxon>Anthemidinae</taxon>
        <taxon>Tanacetum</taxon>
    </lineage>
</organism>
<dbReference type="PANTHER" id="PTHR22937:SF65">
    <property type="entry name" value="E3 UBIQUITIN-PROTEIN LIGASE ARK2C"/>
    <property type="match status" value="1"/>
</dbReference>
<dbReference type="EMBL" id="BQNB010014246">
    <property type="protein sequence ID" value="GJT25865.1"/>
    <property type="molecule type" value="Genomic_DNA"/>
</dbReference>
<evidence type="ECO:0000256" key="3">
    <source>
        <dbReference type="ARBA" id="ARBA00022679"/>
    </source>
</evidence>
<accession>A0ABQ5CG06</accession>
<dbReference type="InterPro" id="IPR013083">
    <property type="entry name" value="Znf_RING/FYVE/PHD"/>
</dbReference>
<comment type="caution">
    <text evidence="10">The sequence shown here is derived from an EMBL/GenBank/DDBJ whole genome shotgun (WGS) entry which is preliminary data.</text>
</comment>
<feature type="domain" description="RING-type" evidence="9">
    <location>
        <begin position="237"/>
        <end position="278"/>
    </location>
</feature>
<dbReference type="InterPro" id="IPR001841">
    <property type="entry name" value="Znf_RING"/>
</dbReference>
<dbReference type="SMART" id="SM00184">
    <property type="entry name" value="RING"/>
    <property type="match status" value="1"/>
</dbReference>
<dbReference type="Proteomes" id="UP001151760">
    <property type="component" value="Unassembled WGS sequence"/>
</dbReference>
<proteinExistence type="predicted"/>
<comment type="catalytic activity">
    <reaction evidence="1">
        <text>S-ubiquitinyl-[E2 ubiquitin-conjugating enzyme]-L-cysteine + [acceptor protein]-L-lysine = [E2 ubiquitin-conjugating enzyme]-L-cysteine + N(6)-ubiquitinyl-[acceptor protein]-L-lysine.</text>
        <dbReference type="EC" id="2.3.2.27"/>
    </reaction>
</comment>
<evidence type="ECO:0000256" key="5">
    <source>
        <dbReference type="ARBA" id="ARBA00022771"/>
    </source>
</evidence>
<keyword evidence="5 8" id="KW-0863">Zinc-finger</keyword>
<reference evidence="10" key="1">
    <citation type="journal article" date="2022" name="Int. J. Mol. Sci.">
        <title>Draft Genome of Tanacetum Coccineum: Genomic Comparison of Closely Related Tanacetum-Family Plants.</title>
        <authorList>
            <person name="Yamashiro T."/>
            <person name="Shiraishi A."/>
            <person name="Nakayama K."/>
            <person name="Satake H."/>
        </authorList>
    </citation>
    <scope>NUCLEOTIDE SEQUENCE</scope>
</reference>
<evidence type="ECO:0000256" key="4">
    <source>
        <dbReference type="ARBA" id="ARBA00022723"/>
    </source>
</evidence>
<protein>
    <recommendedName>
        <fullName evidence="2">RING-type E3 ubiquitin transferase</fullName>
        <ecNumber evidence="2">2.3.2.27</ecNumber>
    </recommendedName>
</protein>
<dbReference type="EC" id="2.3.2.27" evidence="2"/>
<evidence type="ECO:0000256" key="8">
    <source>
        <dbReference type="PROSITE-ProRule" id="PRU00175"/>
    </source>
</evidence>
<dbReference type="Pfam" id="PF13639">
    <property type="entry name" value="zf-RING_2"/>
    <property type="match status" value="1"/>
</dbReference>
<sequence>MPLVSSLEAKKNTQLNLGPVLCGVIFENLGNSSDVALAIKHAKPFAGNSIPLLPSKGNRSPMNQSNPPVDPCYLHVRYLSCNPEHRPPIKYASYLTNVLQWMFLHHEKEKLVSLMDPGLYRLGSALWTISIHSSNKSRSTVIIEVWSSVPPIITCRDIHRSTRNRSAFEEGLQNMSNILIALRCLLVDRYNENDFLLEEQELNDLRVSLEDVEHLFEVTISKKLHVCELLFKMEGSCSVCLEKYKEGEELGILHCSHEFHADCIKIWLLCKNVCPLCKAIGIPI</sequence>
<dbReference type="PROSITE" id="PS50089">
    <property type="entry name" value="ZF_RING_2"/>
    <property type="match status" value="1"/>
</dbReference>
<gene>
    <name evidence="10" type="ORF">Tco_0895802</name>
</gene>
<name>A0ABQ5CG06_9ASTR</name>